<evidence type="ECO:0008006" key="4">
    <source>
        <dbReference type="Google" id="ProtNLM"/>
    </source>
</evidence>
<evidence type="ECO:0000256" key="1">
    <source>
        <dbReference type="SAM" id="Phobius"/>
    </source>
</evidence>
<dbReference type="EMBL" id="JAVREN010000032">
    <property type="protein sequence ID" value="MDT0309194.1"/>
    <property type="molecule type" value="Genomic_DNA"/>
</dbReference>
<organism evidence="2 3">
    <name type="scientific">Streptomyces boetiae</name>
    <dbReference type="NCBI Taxonomy" id="3075541"/>
    <lineage>
        <taxon>Bacteria</taxon>
        <taxon>Bacillati</taxon>
        <taxon>Actinomycetota</taxon>
        <taxon>Actinomycetes</taxon>
        <taxon>Kitasatosporales</taxon>
        <taxon>Streptomycetaceae</taxon>
        <taxon>Streptomyces</taxon>
    </lineage>
</organism>
<evidence type="ECO:0000313" key="2">
    <source>
        <dbReference type="EMBL" id="MDT0309194.1"/>
    </source>
</evidence>
<sequence length="231" mass="23102">MGRWGAGLAGSFSGIRVARAAVFAALTVTLSAGAHVLLSGTPLPLPAVAAVTAAVFALAWSLAGEHERGYRAIAALLLPLQLGADTVFTTGQETCYGPGGGPVTGPLRLMGVDLLCAGGDVGTPLAGLAAPHQAADPAGPWLLLSAHLVAGLAAAAWLRCGERALARLLRSAAAATFRPLLLAVAALGAARAAHPAPRLPRPRASRAALPGLPLLSHSVLRRGPPAPVPAR</sequence>
<dbReference type="RefSeq" id="WP_311632149.1">
    <property type="nucleotide sequence ID" value="NZ_JAVREN010000032.1"/>
</dbReference>
<name>A0ABU2LCA2_9ACTN</name>
<keyword evidence="1" id="KW-0472">Membrane</keyword>
<keyword evidence="1" id="KW-1133">Transmembrane helix</keyword>
<keyword evidence="3" id="KW-1185">Reference proteome</keyword>
<dbReference type="Proteomes" id="UP001183388">
    <property type="component" value="Unassembled WGS sequence"/>
</dbReference>
<feature type="transmembrane region" description="Helical" evidence="1">
    <location>
        <begin position="44"/>
        <end position="63"/>
    </location>
</feature>
<comment type="caution">
    <text evidence="2">The sequence shown here is derived from an EMBL/GenBank/DDBJ whole genome shotgun (WGS) entry which is preliminary data.</text>
</comment>
<proteinExistence type="predicted"/>
<keyword evidence="1" id="KW-0812">Transmembrane</keyword>
<protein>
    <recommendedName>
        <fullName evidence="4">Integral membrane protein</fullName>
    </recommendedName>
</protein>
<reference evidence="3" key="1">
    <citation type="submission" date="2023-07" db="EMBL/GenBank/DDBJ databases">
        <title>30 novel species of actinomycetes from the DSMZ collection.</title>
        <authorList>
            <person name="Nouioui I."/>
        </authorList>
    </citation>
    <scope>NUCLEOTIDE SEQUENCE [LARGE SCALE GENOMIC DNA]</scope>
    <source>
        <strain evidence="3">DSM 44917</strain>
    </source>
</reference>
<gene>
    <name evidence="2" type="ORF">RM780_19825</name>
</gene>
<evidence type="ECO:0000313" key="3">
    <source>
        <dbReference type="Proteomes" id="UP001183388"/>
    </source>
</evidence>
<accession>A0ABU2LCA2</accession>